<comment type="caution">
    <text evidence="1">The sequence shown here is derived from an EMBL/GenBank/DDBJ whole genome shotgun (WGS) entry which is preliminary data.</text>
</comment>
<accession>A0ABW3CCH4</accession>
<organism evidence="1 2">
    <name type="scientific">Actinomadura adrarensis</name>
    <dbReference type="NCBI Taxonomy" id="1819600"/>
    <lineage>
        <taxon>Bacteria</taxon>
        <taxon>Bacillati</taxon>
        <taxon>Actinomycetota</taxon>
        <taxon>Actinomycetes</taxon>
        <taxon>Streptosporangiales</taxon>
        <taxon>Thermomonosporaceae</taxon>
        <taxon>Actinomadura</taxon>
    </lineage>
</organism>
<protein>
    <submittedName>
        <fullName evidence="1">DUF6339 family protein</fullName>
    </submittedName>
</protein>
<keyword evidence="2" id="KW-1185">Reference proteome</keyword>
<dbReference type="EMBL" id="JBHTIR010000278">
    <property type="protein sequence ID" value="MFD0851222.1"/>
    <property type="molecule type" value="Genomic_DNA"/>
</dbReference>
<evidence type="ECO:0000313" key="1">
    <source>
        <dbReference type="EMBL" id="MFD0851222.1"/>
    </source>
</evidence>
<reference evidence="2" key="1">
    <citation type="journal article" date="2019" name="Int. J. Syst. Evol. Microbiol.">
        <title>The Global Catalogue of Microorganisms (GCM) 10K type strain sequencing project: providing services to taxonomists for standard genome sequencing and annotation.</title>
        <authorList>
            <consortium name="The Broad Institute Genomics Platform"/>
            <consortium name="The Broad Institute Genome Sequencing Center for Infectious Disease"/>
            <person name="Wu L."/>
            <person name="Ma J."/>
        </authorList>
    </citation>
    <scope>NUCLEOTIDE SEQUENCE [LARGE SCALE GENOMIC DNA]</scope>
    <source>
        <strain evidence="2">JCM 31696</strain>
    </source>
</reference>
<gene>
    <name evidence="1" type="ORF">ACFQ07_03280</name>
</gene>
<dbReference type="Proteomes" id="UP001597083">
    <property type="component" value="Unassembled WGS sequence"/>
</dbReference>
<proteinExistence type="predicted"/>
<sequence length="266" mass="29585">MTTAPERLALLPDEAAARFLTTPVLQQREPLPVAAIDKSCEFLPDELRWTAEPIRELVDEAKKRFDDKRTEADAWLAPRLHSTLRITRREASESRLWNHLALRTGPDYVFWRHMGRPTAAQPTPSVNRSRFSGPFYSHAYARLWWAAELFRDGFDYSPAVLACGNQDVLNTVLRLEVILHRPVAQTILKLLADGTVRTGRDVNALAQAVNAAGTTLFFEAIAPDADPDPDAYLAWIDELETALVPLDALPDGPDDGRAPLGAVNAL</sequence>
<evidence type="ECO:0000313" key="2">
    <source>
        <dbReference type="Proteomes" id="UP001597083"/>
    </source>
</evidence>
<dbReference type="Pfam" id="PF19866">
    <property type="entry name" value="DUF6339"/>
    <property type="match status" value="1"/>
</dbReference>
<feature type="non-terminal residue" evidence="1">
    <location>
        <position position="266"/>
    </location>
</feature>
<name>A0ABW3CCH4_9ACTN</name>
<dbReference type="InterPro" id="IPR045920">
    <property type="entry name" value="DUF6339"/>
</dbReference>